<keyword evidence="3" id="KW-0597">Phosphoprotein</keyword>
<keyword evidence="6" id="KW-0067">ATP-binding</keyword>
<dbReference type="GO" id="GO:0030007">
    <property type="term" value="P:intracellular potassium ion homeostasis"/>
    <property type="evidence" value="ECO:0007669"/>
    <property type="project" value="TreeGrafter"/>
</dbReference>
<gene>
    <name evidence="14" type="ORF">Pdsh_03635</name>
    <name evidence="13" type="ORF">Pyrde_1976</name>
</gene>
<dbReference type="SUPFAM" id="SSF56784">
    <property type="entry name" value="HAD-like"/>
    <property type="match status" value="1"/>
</dbReference>
<dbReference type="InterPro" id="IPR006068">
    <property type="entry name" value="ATPase_P-typ_cation-transptr_C"/>
</dbReference>
<keyword evidence="10 11" id="KW-0472">Membrane</keyword>
<keyword evidence="4 11" id="KW-0812">Transmembrane</keyword>
<accession>A0A0P0N5M2</accession>
<dbReference type="PATRIC" id="fig|1273541.4.peg.2101"/>
<dbReference type="InterPro" id="IPR050510">
    <property type="entry name" value="Cation_transp_ATPase_P-type"/>
</dbReference>
<proteinExistence type="predicted"/>
<evidence type="ECO:0000256" key="2">
    <source>
        <dbReference type="ARBA" id="ARBA00022475"/>
    </source>
</evidence>
<feature type="transmembrane region" description="Helical" evidence="11">
    <location>
        <begin position="698"/>
        <end position="717"/>
    </location>
</feature>
<feature type="domain" description="Cation-transporting P-type ATPase N-terminal" evidence="12">
    <location>
        <begin position="11"/>
        <end position="85"/>
    </location>
</feature>
<dbReference type="PANTHER" id="PTHR43294:SF21">
    <property type="entry name" value="CATION TRANSPORTING ATPASE"/>
    <property type="match status" value="1"/>
</dbReference>
<evidence type="ECO:0000313" key="16">
    <source>
        <dbReference type="Proteomes" id="UP000196694"/>
    </source>
</evidence>
<keyword evidence="8" id="KW-1278">Translocase</keyword>
<dbReference type="PROSITE" id="PS00154">
    <property type="entry name" value="ATPASE_E1_E2"/>
    <property type="match status" value="1"/>
</dbReference>
<dbReference type="GO" id="GO:0006883">
    <property type="term" value="P:intracellular sodium ion homeostasis"/>
    <property type="evidence" value="ECO:0007669"/>
    <property type="project" value="TreeGrafter"/>
</dbReference>
<feature type="transmembrane region" description="Helical" evidence="11">
    <location>
        <begin position="89"/>
        <end position="108"/>
    </location>
</feature>
<keyword evidence="2" id="KW-1003">Cell membrane</keyword>
<dbReference type="SUPFAM" id="SSF81653">
    <property type="entry name" value="Calcium ATPase, transduction domain A"/>
    <property type="match status" value="1"/>
</dbReference>
<dbReference type="InterPro" id="IPR004014">
    <property type="entry name" value="ATPase_P-typ_cation-transptr_N"/>
</dbReference>
<dbReference type="SMART" id="SM00831">
    <property type="entry name" value="Cation_ATPase_N"/>
    <property type="match status" value="1"/>
</dbReference>
<dbReference type="FunFam" id="3.40.50.1000:FF:000028">
    <property type="entry name" value="Calcium-transporting P-type ATPase, putative"/>
    <property type="match status" value="1"/>
</dbReference>
<dbReference type="SUPFAM" id="SSF81660">
    <property type="entry name" value="Metal cation-transporting ATPase, ATP-binding domain N"/>
    <property type="match status" value="1"/>
</dbReference>
<dbReference type="GO" id="GO:1990573">
    <property type="term" value="P:potassium ion import across plasma membrane"/>
    <property type="evidence" value="ECO:0007669"/>
    <property type="project" value="TreeGrafter"/>
</dbReference>
<feature type="transmembrane region" description="Helical" evidence="11">
    <location>
        <begin position="839"/>
        <end position="860"/>
    </location>
</feature>
<dbReference type="AlphaFoldDB" id="A0A0P0N5M2"/>
<evidence type="ECO:0000313" key="14">
    <source>
        <dbReference type="EMBL" id="OWJ54818.1"/>
    </source>
</evidence>
<keyword evidence="5" id="KW-0547">Nucleotide-binding</keyword>
<feature type="transmembrane region" description="Helical" evidence="11">
    <location>
        <begin position="771"/>
        <end position="793"/>
    </location>
</feature>
<dbReference type="GO" id="GO:0005524">
    <property type="term" value="F:ATP binding"/>
    <property type="evidence" value="ECO:0007669"/>
    <property type="project" value="UniProtKB-KW"/>
</dbReference>
<evidence type="ECO:0000256" key="11">
    <source>
        <dbReference type="SAM" id="Phobius"/>
    </source>
</evidence>
<evidence type="ECO:0000256" key="4">
    <source>
        <dbReference type="ARBA" id="ARBA00022692"/>
    </source>
</evidence>
<dbReference type="Gene3D" id="3.40.50.1000">
    <property type="entry name" value="HAD superfamily/HAD-like"/>
    <property type="match status" value="1"/>
</dbReference>
<evidence type="ECO:0000256" key="6">
    <source>
        <dbReference type="ARBA" id="ARBA00022840"/>
    </source>
</evidence>
<evidence type="ECO:0000256" key="9">
    <source>
        <dbReference type="ARBA" id="ARBA00022989"/>
    </source>
</evidence>
<dbReference type="Gene3D" id="2.70.150.10">
    <property type="entry name" value="Calcium-transporting ATPase, cytoplasmic transduction domain A"/>
    <property type="match status" value="1"/>
</dbReference>
<dbReference type="GO" id="GO:0005391">
    <property type="term" value="F:P-type sodium:potassium-exchanging transporter activity"/>
    <property type="evidence" value="ECO:0007669"/>
    <property type="project" value="TreeGrafter"/>
</dbReference>
<comment type="subcellular location">
    <subcellularLocation>
        <location evidence="1">Cell membrane</location>
        <topology evidence="1">Multi-pass membrane protein</topology>
    </subcellularLocation>
</comment>
<organism evidence="13 15">
    <name type="scientific">Pyrodictium delaneyi</name>
    <dbReference type="NCBI Taxonomy" id="1273541"/>
    <lineage>
        <taxon>Archaea</taxon>
        <taxon>Thermoproteota</taxon>
        <taxon>Thermoprotei</taxon>
        <taxon>Desulfurococcales</taxon>
        <taxon>Pyrodictiaceae</taxon>
        <taxon>Pyrodictium</taxon>
    </lineage>
</organism>
<keyword evidence="7" id="KW-0460">Magnesium</keyword>
<dbReference type="InterPro" id="IPR023214">
    <property type="entry name" value="HAD_sf"/>
</dbReference>
<dbReference type="KEGG" id="pdl:Pyrde_1976"/>
<dbReference type="SUPFAM" id="SSF81665">
    <property type="entry name" value="Calcium ATPase, transmembrane domain M"/>
    <property type="match status" value="1"/>
</dbReference>
<feature type="transmembrane region" description="Helical" evidence="11">
    <location>
        <begin position="285"/>
        <end position="309"/>
    </location>
</feature>
<dbReference type="Pfam" id="PF00689">
    <property type="entry name" value="Cation_ATPase_C"/>
    <property type="match status" value="1"/>
</dbReference>
<dbReference type="InterPro" id="IPR008250">
    <property type="entry name" value="ATPase_P-typ_transduc_dom_A_sf"/>
</dbReference>
<keyword evidence="16" id="KW-1185">Reference proteome</keyword>
<dbReference type="FunFam" id="2.70.150.10:FF:000160">
    <property type="entry name" value="Sarcoplasmic/endoplasmic reticulum calcium ATPase 1"/>
    <property type="match status" value="1"/>
</dbReference>
<evidence type="ECO:0000256" key="10">
    <source>
        <dbReference type="ARBA" id="ARBA00023136"/>
    </source>
</evidence>
<dbReference type="Pfam" id="PF13246">
    <property type="entry name" value="Cation_ATPase"/>
    <property type="match status" value="1"/>
</dbReference>
<dbReference type="SFLD" id="SFLDS00003">
    <property type="entry name" value="Haloacid_Dehalogenase"/>
    <property type="match status" value="1"/>
</dbReference>
<dbReference type="GO" id="GO:0016887">
    <property type="term" value="F:ATP hydrolysis activity"/>
    <property type="evidence" value="ECO:0007669"/>
    <property type="project" value="InterPro"/>
</dbReference>
<evidence type="ECO:0000313" key="15">
    <source>
        <dbReference type="Proteomes" id="UP000058613"/>
    </source>
</evidence>
<protein>
    <recommendedName>
        <fullName evidence="12">Cation-transporting P-type ATPase N-terminal domain-containing protein</fullName>
    </recommendedName>
</protein>
<dbReference type="Pfam" id="PF08282">
    <property type="entry name" value="Hydrolase_3"/>
    <property type="match status" value="1"/>
</dbReference>
<evidence type="ECO:0000256" key="1">
    <source>
        <dbReference type="ARBA" id="ARBA00004651"/>
    </source>
</evidence>
<dbReference type="EMBL" id="NCQP01000002">
    <property type="protein sequence ID" value="OWJ54818.1"/>
    <property type="molecule type" value="Genomic_DNA"/>
</dbReference>
<feature type="transmembrane region" description="Helical" evidence="11">
    <location>
        <begin position="254"/>
        <end position="273"/>
    </location>
</feature>
<dbReference type="GO" id="GO:0005886">
    <property type="term" value="C:plasma membrane"/>
    <property type="evidence" value="ECO:0007669"/>
    <property type="project" value="UniProtKB-SubCell"/>
</dbReference>
<dbReference type="Proteomes" id="UP000058613">
    <property type="component" value="Chromosome"/>
</dbReference>
<dbReference type="Proteomes" id="UP000196694">
    <property type="component" value="Unassembled WGS sequence"/>
</dbReference>
<dbReference type="EMBL" id="CP013011">
    <property type="protein sequence ID" value="ALL02019.1"/>
    <property type="molecule type" value="Genomic_DNA"/>
</dbReference>
<reference evidence="14 16" key="2">
    <citation type="submission" date="2017-05" db="EMBL/GenBank/DDBJ databases">
        <title>The draft genome of the hyperthermophilic archaeon 'Pyrodictium delaneyi strain Hulk', an iron and nitrate reducer, reveals the capacity for sulfate reduction.</title>
        <authorList>
            <person name="Demey L.M."/>
            <person name="Miller C."/>
            <person name="Manzella M."/>
            <person name="Reguera G."/>
            <person name="Kashefi K."/>
        </authorList>
    </citation>
    <scope>NUCLEOTIDE SEQUENCE [LARGE SCALE GENOMIC DNA]</scope>
    <source>
        <strain evidence="14 16">Hulk</strain>
    </source>
</reference>
<dbReference type="Pfam" id="PF00122">
    <property type="entry name" value="E1-E2_ATPase"/>
    <property type="match status" value="1"/>
</dbReference>
<dbReference type="InterPro" id="IPR001757">
    <property type="entry name" value="P_typ_ATPase"/>
</dbReference>
<dbReference type="PRINTS" id="PR00119">
    <property type="entry name" value="CATATPASE"/>
</dbReference>
<dbReference type="Gene3D" id="3.40.1110.10">
    <property type="entry name" value="Calcium-transporting ATPase, cytoplasmic domain N"/>
    <property type="match status" value="1"/>
</dbReference>
<dbReference type="SFLD" id="SFLDG00002">
    <property type="entry name" value="C1.7:_P-type_atpase_like"/>
    <property type="match status" value="1"/>
</dbReference>
<dbReference type="OrthoDB" id="8588at2157"/>
<keyword evidence="9 11" id="KW-1133">Transmembrane helix</keyword>
<dbReference type="InterPro" id="IPR036412">
    <property type="entry name" value="HAD-like_sf"/>
</dbReference>
<evidence type="ECO:0000313" key="13">
    <source>
        <dbReference type="EMBL" id="ALL02019.1"/>
    </source>
</evidence>
<dbReference type="InterPro" id="IPR018303">
    <property type="entry name" value="ATPase_P-typ_P_site"/>
</dbReference>
<dbReference type="Pfam" id="PF00690">
    <property type="entry name" value="Cation_ATPase_N"/>
    <property type="match status" value="1"/>
</dbReference>
<dbReference type="InterPro" id="IPR044492">
    <property type="entry name" value="P_typ_ATPase_HD_dom"/>
</dbReference>
<evidence type="ECO:0000259" key="12">
    <source>
        <dbReference type="SMART" id="SM00831"/>
    </source>
</evidence>
<dbReference type="SFLD" id="SFLDF00027">
    <property type="entry name" value="p-type_atpase"/>
    <property type="match status" value="1"/>
</dbReference>
<feature type="transmembrane region" description="Helical" evidence="11">
    <location>
        <begin position="723"/>
        <end position="746"/>
    </location>
</feature>
<evidence type="ECO:0000256" key="3">
    <source>
        <dbReference type="ARBA" id="ARBA00022553"/>
    </source>
</evidence>
<sequence>MPGSSPCMLEKPHTLPPEEAARRLGVNPATGLSNEEARRRLEICGPNVLETGKRKGFLEVFLEQFKNLFVLMLLAATVFSFYVGETVDAVLILAIVLFMAILGAVQEYRAERILEALKKLASPKARVLRDGRIVMVDASEIVPGDVIIVMEGDRVPADARLLEAKDLYVDESTLTGESVPVHKKADTILPEDTIVSDQINMLFSSTYVVRGTGKAVVTATGRNTYIGRIARMVAETRAEKTPFQVELDRLAKRIAAIVVLIATLSFIIGYVFQEADLVDLLLTSIALAVAAVPEGLPAITVIVFSIAAWNMARRNALVRRLAAVEALGSASVIATDKTGTLTVNEMTVRQFHTPDGRVYITTGEGYRLEGGVFEGDKQVTAESSPLLRLAGLVSILNNNAELENGKIHGDPMEAALLVFAHKLGMDLTQVKKEYRRLREIAFSSERKRMTVVVEGPEGLLVLSKGAPEIIIERSTSYMTIDGSEKPLTDAEKTKLLEQVENIAGKGFRVLALAYRRGDKRDLEASDDVVESRLVLLGMVAIIDPPRPEVPEAVRRALEAGIKVVMVTGDHPSTARAIAEMIGLPRGRVVTGQELEKMSDDELKRIADEVMVFARVTPEHKARIVRVYKELGHIVAVTGDGVNDAPALKLADIGVAMGRRGTEVAKEAADMILLDDNFATIVAAVEEGRRSFDNVKRTVLYLLSANIAEVATVFYATIKGIGTIFNAAMLLWINIVTDGFPAAGMAFEEAEPDVMKRPPRRRGQAILGKPQFTYLLLLSTIETVLTLSFYHLYAAELSPAHGRAAGFLALMYAELAQSMALRRLNTPLSLKIIPSNRQWLAGYIVGAILAAISVTVLADLFRIGSLSPVDIALIFIVSHVAVLSFEEVRKRLGLHV</sequence>
<dbReference type="STRING" id="1273541.Pyrde_1976"/>
<dbReference type="PANTHER" id="PTHR43294">
    <property type="entry name" value="SODIUM/POTASSIUM-TRANSPORTING ATPASE SUBUNIT ALPHA"/>
    <property type="match status" value="1"/>
</dbReference>
<dbReference type="Gene3D" id="1.20.1110.10">
    <property type="entry name" value="Calcium-transporting ATPase, transmembrane domain"/>
    <property type="match status" value="1"/>
</dbReference>
<evidence type="ECO:0000256" key="8">
    <source>
        <dbReference type="ARBA" id="ARBA00022967"/>
    </source>
</evidence>
<feature type="transmembrane region" description="Helical" evidence="11">
    <location>
        <begin position="799"/>
        <end position="819"/>
    </location>
</feature>
<name>A0A0P0N5M2_9CREN</name>
<evidence type="ECO:0000256" key="7">
    <source>
        <dbReference type="ARBA" id="ARBA00022842"/>
    </source>
</evidence>
<dbReference type="GO" id="GO:1902600">
    <property type="term" value="P:proton transmembrane transport"/>
    <property type="evidence" value="ECO:0007669"/>
    <property type="project" value="TreeGrafter"/>
</dbReference>
<dbReference type="InterPro" id="IPR023298">
    <property type="entry name" value="ATPase_P-typ_TM_dom_sf"/>
</dbReference>
<reference evidence="13 15" key="1">
    <citation type="submission" date="2015-10" db="EMBL/GenBank/DDBJ databases">
        <title>Complete genome sequence of hyperthermophilic archaeon Pyrodictium delaneyi Su06.</title>
        <authorList>
            <person name="Jung J.-H."/>
            <person name="Lin J."/>
            <person name="Holden J.F."/>
            <person name="Park C.-S."/>
        </authorList>
    </citation>
    <scope>NUCLEOTIDE SEQUENCE [LARGE SCALE GENOMIC DNA]</scope>
    <source>
        <strain evidence="13 15">Su06</strain>
    </source>
</reference>
<evidence type="ECO:0000256" key="5">
    <source>
        <dbReference type="ARBA" id="ARBA00022741"/>
    </source>
</evidence>
<dbReference type="InterPro" id="IPR023299">
    <property type="entry name" value="ATPase_P-typ_cyto_dom_N"/>
</dbReference>
<dbReference type="PRINTS" id="PR00120">
    <property type="entry name" value="HATPASE"/>
</dbReference>
<dbReference type="InterPro" id="IPR059000">
    <property type="entry name" value="ATPase_P-type_domA"/>
</dbReference>
<dbReference type="NCBIfam" id="TIGR01494">
    <property type="entry name" value="ATPase_P-type"/>
    <property type="match status" value="2"/>
</dbReference>
<feature type="transmembrane region" description="Helical" evidence="11">
    <location>
        <begin position="866"/>
        <end position="884"/>
    </location>
</feature>
<dbReference type="GO" id="GO:0036376">
    <property type="term" value="P:sodium ion export across plasma membrane"/>
    <property type="evidence" value="ECO:0007669"/>
    <property type="project" value="TreeGrafter"/>
</dbReference>